<dbReference type="AlphaFoldDB" id="M0HYI6"/>
<organism evidence="1 2">
    <name type="scientific">Haloferax elongans ATCC BAA-1513</name>
    <dbReference type="NCBI Taxonomy" id="1230453"/>
    <lineage>
        <taxon>Archaea</taxon>
        <taxon>Methanobacteriati</taxon>
        <taxon>Methanobacteriota</taxon>
        <taxon>Stenosarchaea group</taxon>
        <taxon>Halobacteria</taxon>
        <taxon>Halobacteriales</taxon>
        <taxon>Haloferacaceae</taxon>
        <taxon>Haloferax</taxon>
    </lineage>
</organism>
<evidence type="ECO:0000313" key="1">
    <source>
        <dbReference type="EMBL" id="ELZ88189.1"/>
    </source>
</evidence>
<dbReference type="EMBL" id="AOLK01000008">
    <property type="protein sequence ID" value="ELZ88189.1"/>
    <property type="molecule type" value="Genomic_DNA"/>
</dbReference>
<sequence>MGFQSFRVGRIGGLERRRIYLPVVFLTDTMGDSHDAEHETLREVEADLTEDFEDLDDEADGEADDGSTYPLQEFIRGLREADDADVRAVGQYDGEDYELLYLRPDVDAQLDDEARVARVKSLVMKALGEPISDPVFEDYGKLNAAIRWYDEAVVAIYPYDEWSGVIATFDRANSPLVNLALEHLE</sequence>
<keyword evidence="2" id="KW-1185">Reference proteome</keyword>
<gene>
    <name evidence="1" type="ORF">C453_01927</name>
</gene>
<dbReference type="Pfam" id="PF24366">
    <property type="entry name" value="DUF7522"/>
    <property type="match status" value="1"/>
</dbReference>
<protein>
    <submittedName>
        <fullName evidence="1">Uncharacterized protein</fullName>
    </submittedName>
</protein>
<proteinExistence type="predicted"/>
<name>M0HYI6_HALEO</name>
<evidence type="ECO:0000313" key="2">
    <source>
        <dbReference type="Proteomes" id="UP000011612"/>
    </source>
</evidence>
<dbReference type="InterPro" id="IPR055944">
    <property type="entry name" value="DUF7522"/>
</dbReference>
<dbReference type="Proteomes" id="UP000011612">
    <property type="component" value="Unassembled WGS sequence"/>
</dbReference>
<accession>M0HYI6</accession>
<dbReference type="STRING" id="1230453.C453_01927"/>
<comment type="caution">
    <text evidence="1">The sequence shown here is derived from an EMBL/GenBank/DDBJ whole genome shotgun (WGS) entry which is preliminary data.</text>
</comment>
<dbReference type="PATRIC" id="fig|1230453.4.peg.336"/>
<reference evidence="1 2" key="1">
    <citation type="journal article" date="2014" name="PLoS Genet.">
        <title>Phylogenetically driven sequencing of extremely halophilic archaea reveals strategies for static and dynamic osmo-response.</title>
        <authorList>
            <person name="Becker E.A."/>
            <person name="Seitzer P.M."/>
            <person name="Tritt A."/>
            <person name="Larsen D."/>
            <person name="Krusor M."/>
            <person name="Yao A.I."/>
            <person name="Wu D."/>
            <person name="Madern D."/>
            <person name="Eisen J.A."/>
            <person name="Darling A.E."/>
            <person name="Facciotti M.T."/>
        </authorList>
    </citation>
    <scope>NUCLEOTIDE SEQUENCE [LARGE SCALE GENOMIC DNA]</scope>
    <source>
        <strain evidence="1 2">ATCC BAA-1513</strain>
    </source>
</reference>